<feature type="domain" description="Spore protein YkvP/CgeB glycosyl transferase-like" evidence="1">
    <location>
        <begin position="196"/>
        <end position="328"/>
    </location>
</feature>
<dbReference type="EMBL" id="CP060784">
    <property type="protein sequence ID" value="QNP51196.1"/>
    <property type="molecule type" value="Genomic_DNA"/>
</dbReference>
<dbReference type="KEGG" id="hqi:H9L05_14000"/>
<organism evidence="2 3">
    <name type="scientific">Hymenobacter qilianensis</name>
    <dbReference type="NCBI Taxonomy" id="1385715"/>
    <lineage>
        <taxon>Bacteria</taxon>
        <taxon>Pseudomonadati</taxon>
        <taxon>Bacteroidota</taxon>
        <taxon>Cytophagia</taxon>
        <taxon>Cytophagales</taxon>
        <taxon>Hymenobacteraceae</taxon>
        <taxon>Hymenobacter</taxon>
    </lineage>
</organism>
<proteinExistence type="predicted"/>
<dbReference type="RefSeq" id="WP_187731488.1">
    <property type="nucleotide sequence ID" value="NZ_BMFN01000003.1"/>
</dbReference>
<protein>
    <submittedName>
        <fullName evidence="2">Glycosyltransferase family 1 protein</fullName>
    </submittedName>
</protein>
<dbReference type="InterPro" id="IPR055259">
    <property type="entry name" value="YkvP/CgeB_Glyco_trans-like"/>
</dbReference>
<accession>A0A7H0GSD0</accession>
<sequence length="347" mass="38936">MANILYLGCDAHGSTSLHRAQALARLGHTISHHNPAAAATGFMGSSWLDPIHYRTGYRILQSPIRSWLSKIIDSIPKPDLVWVDSGEFFGPTAIAGLKGLACPILLYNVDDPTGHRDGRRFDSLLKALPLYDLVVVVRKETEAECLSLGAKQVMRVIRSYDEVAHQPFLNPTHIPTEFRSEVIFIGTWMRYEKRDEFLLHLLEQGLPLSIWGSRWKKSPHWAKLQIAYRGGSLSGRDYVAAIQGSKICLGLLSKGNRDLHTQRSLEVPFAAGLLCAERTTEHLEMYQEGKEAVFWADAKECASICHRLLLNDSLRENIRVAGQKRVLALQVGNENICRKILTHLRIG</sequence>
<evidence type="ECO:0000259" key="1">
    <source>
        <dbReference type="Pfam" id="PF13524"/>
    </source>
</evidence>
<dbReference type="Pfam" id="PF13524">
    <property type="entry name" value="Glyco_trans_1_2"/>
    <property type="match status" value="1"/>
</dbReference>
<dbReference type="AlphaFoldDB" id="A0A7H0GSD0"/>
<keyword evidence="3" id="KW-1185">Reference proteome</keyword>
<evidence type="ECO:0000313" key="2">
    <source>
        <dbReference type="EMBL" id="QNP51196.1"/>
    </source>
</evidence>
<reference evidence="2 3" key="1">
    <citation type="submission" date="2020-08" db="EMBL/GenBank/DDBJ databases">
        <title>Genome sequence of Hymenobacter qilianensis JCM 19763T.</title>
        <authorList>
            <person name="Hyun D.-W."/>
            <person name="Bae J.-W."/>
        </authorList>
    </citation>
    <scope>NUCLEOTIDE SEQUENCE [LARGE SCALE GENOMIC DNA]</scope>
    <source>
        <strain evidence="2 3">JCM 19763</strain>
    </source>
</reference>
<gene>
    <name evidence="2" type="ORF">H9L05_14000</name>
</gene>
<dbReference type="GO" id="GO:0016740">
    <property type="term" value="F:transferase activity"/>
    <property type="evidence" value="ECO:0007669"/>
    <property type="project" value="UniProtKB-KW"/>
</dbReference>
<evidence type="ECO:0000313" key="3">
    <source>
        <dbReference type="Proteomes" id="UP000516093"/>
    </source>
</evidence>
<keyword evidence="2" id="KW-0808">Transferase</keyword>
<dbReference type="Proteomes" id="UP000516093">
    <property type="component" value="Chromosome"/>
</dbReference>
<name>A0A7H0GSD0_9BACT</name>